<evidence type="ECO:0000256" key="3">
    <source>
        <dbReference type="ARBA" id="ARBA00022552"/>
    </source>
</evidence>
<evidence type="ECO:0000256" key="8">
    <source>
        <dbReference type="SAM" id="MobiDB-lite"/>
    </source>
</evidence>
<evidence type="ECO:0000313" key="10">
    <source>
        <dbReference type="Proteomes" id="UP000664521"/>
    </source>
</evidence>
<name>A0A8H3FVW0_9LECA</name>
<dbReference type="InterPro" id="IPR007146">
    <property type="entry name" value="Sas10/Utp3/C1D"/>
</dbReference>
<comment type="similarity">
    <text evidence="2 6">Belongs to the C1D family.</text>
</comment>
<feature type="region of interest" description="Disordered" evidence="8">
    <location>
        <begin position="220"/>
        <end position="239"/>
    </location>
</feature>
<keyword evidence="5 6" id="KW-0539">Nucleus</keyword>
<comment type="caution">
    <text evidence="9">The sequence shown here is derived from an EMBL/GenBank/DDBJ whole genome shotgun (WGS) entry which is preliminary data.</text>
</comment>
<dbReference type="GO" id="GO:0003677">
    <property type="term" value="F:DNA binding"/>
    <property type="evidence" value="ECO:0007669"/>
    <property type="project" value="TreeGrafter"/>
</dbReference>
<keyword evidence="7" id="KW-0175">Coiled coil</keyword>
<dbReference type="GO" id="GO:0003723">
    <property type="term" value="F:RNA binding"/>
    <property type="evidence" value="ECO:0007669"/>
    <property type="project" value="UniProtKB-UniRule"/>
</dbReference>
<keyword evidence="3 6" id="KW-0698">rRNA processing</keyword>
<sequence>MDSVDLASLIEQLDDNIDDLEDALAPLTKAILSDTAGKLPLLDKAQLYVLITYAIESIIFSFLRLNGINAKEHPVFRELTRVKLYFDKINNVESDNSKRETTLNVPAAGRFINHALAGNDTHDLKRAQQQVGEKARAHVKFEHLSNKRKRGNDQASVPNSNYQLIGALSSQSSSSPAIANAAVIRPADPATSALAGSVGGSPAIVILEKEHSGTRIVLPTTRESRSSKRRKRAKATKIPALKVCP</sequence>
<dbReference type="EMBL" id="CAJPDS010000057">
    <property type="protein sequence ID" value="CAF9931020.1"/>
    <property type="molecule type" value="Genomic_DNA"/>
</dbReference>
<reference evidence="9" key="1">
    <citation type="submission" date="2021-03" db="EMBL/GenBank/DDBJ databases">
        <authorList>
            <person name="Tagirdzhanova G."/>
        </authorList>
    </citation>
    <scope>NUCLEOTIDE SEQUENCE</scope>
</reference>
<dbReference type="Proteomes" id="UP000664521">
    <property type="component" value="Unassembled WGS sequence"/>
</dbReference>
<dbReference type="InterPro" id="IPR011082">
    <property type="entry name" value="Exosome-assoc_fac/DNA_repair"/>
</dbReference>
<gene>
    <name evidence="9" type="ORF">HETSPECPRED_007773</name>
</gene>
<evidence type="ECO:0000256" key="1">
    <source>
        <dbReference type="ARBA" id="ARBA00004123"/>
    </source>
</evidence>
<dbReference type="GO" id="GO:0010468">
    <property type="term" value="P:regulation of gene expression"/>
    <property type="evidence" value="ECO:0007669"/>
    <property type="project" value="TreeGrafter"/>
</dbReference>
<proteinExistence type="inferred from homology"/>
<evidence type="ECO:0000256" key="4">
    <source>
        <dbReference type="ARBA" id="ARBA00022884"/>
    </source>
</evidence>
<evidence type="ECO:0000256" key="5">
    <source>
        <dbReference type="ARBA" id="ARBA00023242"/>
    </source>
</evidence>
<organism evidence="9 10">
    <name type="scientific">Heterodermia speciosa</name>
    <dbReference type="NCBI Taxonomy" id="116794"/>
    <lineage>
        <taxon>Eukaryota</taxon>
        <taxon>Fungi</taxon>
        <taxon>Dikarya</taxon>
        <taxon>Ascomycota</taxon>
        <taxon>Pezizomycotina</taxon>
        <taxon>Lecanoromycetes</taxon>
        <taxon>OSLEUM clade</taxon>
        <taxon>Lecanoromycetidae</taxon>
        <taxon>Caliciales</taxon>
        <taxon>Physciaceae</taxon>
        <taxon>Heterodermia</taxon>
    </lineage>
</organism>
<dbReference type="PANTHER" id="PTHR15341:SF3">
    <property type="entry name" value="NUCLEAR NUCLEIC ACID-BINDING PROTEIN C1D"/>
    <property type="match status" value="1"/>
</dbReference>
<evidence type="ECO:0000256" key="6">
    <source>
        <dbReference type="RuleBase" id="RU368003"/>
    </source>
</evidence>
<dbReference type="GO" id="GO:0005730">
    <property type="term" value="C:nucleolus"/>
    <property type="evidence" value="ECO:0007669"/>
    <property type="project" value="TreeGrafter"/>
</dbReference>
<keyword evidence="4 6" id="KW-0694">RNA-binding</keyword>
<keyword evidence="10" id="KW-1185">Reference proteome</keyword>
<dbReference type="PANTHER" id="PTHR15341">
    <property type="entry name" value="SUN-COR STEROID HORMONE RECEPTOR CO-REPRESSOR"/>
    <property type="match status" value="1"/>
</dbReference>
<comment type="subcellular location">
    <subcellularLocation>
        <location evidence="1 6">Nucleus</location>
    </subcellularLocation>
</comment>
<accession>A0A8H3FVW0</accession>
<evidence type="ECO:0000256" key="7">
    <source>
        <dbReference type="SAM" id="Coils"/>
    </source>
</evidence>
<dbReference type="AlphaFoldDB" id="A0A8H3FVW0"/>
<dbReference type="GO" id="GO:0000178">
    <property type="term" value="C:exosome (RNase complex)"/>
    <property type="evidence" value="ECO:0007669"/>
    <property type="project" value="TreeGrafter"/>
</dbReference>
<dbReference type="Pfam" id="PF04000">
    <property type="entry name" value="Sas10_Utp3"/>
    <property type="match status" value="1"/>
</dbReference>
<evidence type="ECO:0000313" key="9">
    <source>
        <dbReference type="EMBL" id="CAF9931020.1"/>
    </source>
</evidence>
<protein>
    <recommendedName>
        <fullName evidence="6">Exosome complex protein</fullName>
    </recommendedName>
</protein>
<comment type="function">
    <text evidence="6">Required for exosome-dependent processing of pre-rRNA and small nucleolar RNA (snRNA) precursors. Involved in processing of 35S pre-rRNA at the A0, A1 and A2 sites.</text>
</comment>
<feature type="coiled-coil region" evidence="7">
    <location>
        <begin position="3"/>
        <end position="30"/>
    </location>
</feature>
<dbReference type="OrthoDB" id="1421013at2759"/>
<evidence type="ECO:0000256" key="2">
    <source>
        <dbReference type="ARBA" id="ARBA00009154"/>
    </source>
</evidence>
<dbReference type="GO" id="GO:0000460">
    <property type="term" value="P:maturation of 5.8S rRNA"/>
    <property type="evidence" value="ECO:0007669"/>
    <property type="project" value="TreeGrafter"/>
</dbReference>